<reference evidence="12 13" key="1">
    <citation type="submission" date="2017-09" db="EMBL/GenBank/DDBJ databases">
        <title>Bacterial strain isolated from the female urinary microbiota.</title>
        <authorList>
            <person name="Thomas-White K."/>
            <person name="Kumar N."/>
            <person name="Forster S."/>
            <person name="Putonti C."/>
            <person name="Lawley T."/>
            <person name="Wolfe A.J."/>
        </authorList>
    </citation>
    <scope>NUCLEOTIDE SEQUENCE [LARGE SCALE GENOMIC DNA]</scope>
    <source>
        <strain evidence="12 13">UMB0792</strain>
    </source>
</reference>
<evidence type="ECO:0000256" key="8">
    <source>
        <dbReference type="ARBA" id="ARBA00023052"/>
    </source>
</evidence>
<dbReference type="PANTHER" id="PTHR43322:SF5">
    <property type="entry name" value="1-DEOXY-D-XYLULOSE-5-PHOSPHATE SYNTHASE, CHLOROPLASTIC"/>
    <property type="match status" value="1"/>
</dbReference>
<dbReference type="AlphaFoldDB" id="A0A2N6T4F4"/>
<dbReference type="InterPro" id="IPR033248">
    <property type="entry name" value="Transketolase_C"/>
</dbReference>
<evidence type="ECO:0000256" key="10">
    <source>
        <dbReference type="HAMAP-Rule" id="MF_00315"/>
    </source>
</evidence>
<keyword evidence="13" id="KW-1185">Reference proteome</keyword>
<feature type="binding site" evidence="10">
    <location>
        <position position="73"/>
    </location>
    <ligand>
        <name>thiamine diphosphate</name>
        <dbReference type="ChEBI" id="CHEBI:58937"/>
    </ligand>
</feature>
<dbReference type="RefSeq" id="WP_102724123.1">
    <property type="nucleotide sequence ID" value="NZ_PNHG01000009.1"/>
</dbReference>
<dbReference type="PROSITE" id="PS00801">
    <property type="entry name" value="TRANSKETOLASE_1"/>
    <property type="match status" value="1"/>
</dbReference>
<dbReference type="EC" id="2.2.1.7" evidence="10"/>
<sequence>MKRLEDLSLPSDVKDMSVEELELLADDIREFLIQKVSATGGHLGPNLGVVELTLALHAVFDSPKDPIIFDTSHQSYVHKILTGRADQFDTLRKKDGLSGYTSRAESEHDWTESSHASAALSYADGLSKAKVLHGEADSRVVAVVGDGALTGGMCWEALNNIAESERNVVIVVNDNGRSYSKTIGGFARNLDNIRSQIASIRIQPGYDEVMEQGKRTLKSMGWVGERAFGAFKAVKDGIKHQVMPTQMFQDLGLKYVGPIDGHDVGALLGAFRYAQQHDGPLLLHVATEKGHGFAPAVNDMADQMHSTGVIDPVTGEALGKVRPGWTGVFSEELLRAAQKREDIVALTAAMAGPTGLTPFAEKFPSRFFDVGIAEQHAVTSAAGMALGGLHPVVAVYSTFLNRAFDQLLMDVALINQPVTLVLDRAGVTGSDGASHNGVWDMALTSIVPGIQVAAPRDADRLREEFREAIAVNTGPTVVRFPKGDVGPGIEAVRRTPGGMDILVDPADGSRAGAAGGDAPVDVLLVAIGEFAGRAVEVAESLNADGDNITVVDPRWIIPVNPELVGMAAEANLVVVYEDGVIRGGVGSALNEVLSTAEVDTPLRHLAFPDIFPGHATREELLEDVGLDAVSARESIRGWIEGLADRD</sequence>
<evidence type="ECO:0000313" key="13">
    <source>
        <dbReference type="Proteomes" id="UP000235836"/>
    </source>
</evidence>
<dbReference type="Proteomes" id="UP000235836">
    <property type="component" value="Unassembled WGS sequence"/>
</dbReference>
<dbReference type="PANTHER" id="PTHR43322">
    <property type="entry name" value="1-D-DEOXYXYLULOSE 5-PHOSPHATE SYNTHASE-RELATED"/>
    <property type="match status" value="1"/>
</dbReference>
<evidence type="ECO:0000259" key="11">
    <source>
        <dbReference type="SMART" id="SM00861"/>
    </source>
</evidence>
<accession>A0A2N6T4F4</accession>
<evidence type="ECO:0000256" key="2">
    <source>
        <dbReference type="ARBA" id="ARBA00011081"/>
    </source>
</evidence>
<dbReference type="InterPro" id="IPR005475">
    <property type="entry name" value="Transketolase-like_Pyr-bd"/>
</dbReference>
<dbReference type="InterPro" id="IPR009014">
    <property type="entry name" value="Transketo_C/PFOR_II"/>
</dbReference>
<dbReference type="GO" id="GO:0008661">
    <property type="term" value="F:1-deoxy-D-xylulose-5-phosphate synthase activity"/>
    <property type="evidence" value="ECO:0007669"/>
    <property type="project" value="UniProtKB-UniRule"/>
</dbReference>
<dbReference type="SUPFAM" id="SSF52518">
    <property type="entry name" value="Thiamin diphosphate-binding fold (THDP-binding)"/>
    <property type="match status" value="1"/>
</dbReference>
<evidence type="ECO:0000256" key="3">
    <source>
        <dbReference type="ARBA" id="ARBA00011738"/>
    </source>
</evidence>
<comment type="subunit">
    <text evidence="3 10">Homodimer.</text>
</comment>
<keyword evidence="9 10" id="KW-0414">Isoprene biosynthesis</keyword>
<evidence type="ECO:0000256" key="5">
    <source>
        <dbReference type="ARBA" id="ARBA00022723"/>
    </source>
</evidence>
<feature type="binding site" evidence="10">
    <location>
        <position position="293"/>
    </location>
    <ligand>
        <name>thiamine diphosphate</name>
        <dbReference type="ChEBI" id="CHEBI:58937"/>
    </ligand>
</feature>
<feature type="binding site" evidence="10">
    <location>
        <position position="175"/>
    </location>
    <ligand>
        <name>Mg(2+)</name>
        <dbReference type="ChEBI" id="CHEBI:18420"/>
    </ligand>
</feature>
<dbReference type="NCBIfam" id="TIGR00204">
    <property type="entry name" value="dxs"/>
    <property type="match status" value="1"/>
</dbReference>
<dbReference type="PROSITE" id="PS00802">
    <property type="entry name" value="TRANSKETOLASE_2"/>
    <property type="match status" value="1"/>
</dbReference>
<proteinExistence type="inferred from homology"/>
<evidence type="ECO:0000256" key="9">
    <source>
        <dbReference type="ARBA" id="ARBA00023229"/>
    </source>
</evidence>
<comment type="function">
    <text evidence="10">Catalyzes the acyloin condensation reaction between C atoms 2 and 3 of pyruvate and glyceraldehyde 3-phosphate to yield 1-deoxy-D-xylulose-5-phosphate (DXP).</text>
</comment>
<dbReference type="GO" id="GO:0009228">
    <property type="term" value="P:thiamine biosynthetic process"/>
    <property type="evidence" value="ECO:0007669"/>
    <property type="project" value="UniProtKB-UniRule"/>
</dbReference>
<dbReference type="UniPathway" id="UPA00064">
    <property type="reaction ID" value="UER00091"/>
</dbReference>
<keyword evidence="4 10" id="KW-0808">Transferase</keyword>
<dbReference type="Pfam" id="PF02779">
    <property type="entry name" value="Transket_pyr"/>
    <property type="match status" value="1"/>
</dbReference>
<dbReference type="CDD" id="cd02007">
    <property type="entry name" value="TPP_DXS"/>
    <property type="match status" value="1"/>
</dbReference>
<dbReference type="NCBIfam" id="NF003933">
    <property type="entry name" value="PRK05444.2-2"/>
    <property type="match status" value="1"/>
</dbReference>
<comment type="cofactor">
    <cofactor evidence="10">
        <name>thiamine diphosphate</name>
        <dbReference type="ChEBI" id="CHEBI:58937"/>
    </cofactor>
    <text evidence="10">Binds 1 thiamine pyrophosphate per subunit.</text>
</comment>
<dbReference type="InterPro" id="IPR029061">
    <property type="entry name" value="THDP-binding"/>
</dbReference>
<dbReference type="Pfam" id="PF13292">
    <property type="entry name" value="DXP_synthase_N"/>
    <property type="match status" value="1"/>
</dbReference>
<dbReference type="InterPro" id="IPR020826">
    <property type="entry name" value="Transketolase_BS"/>
</dbReference>
<dbReference type="SUPFAM" id="SSF52922">
    <property type="entry name" value="TK C-terminal domain-like"/>
    <property type="match status" value="1"/>
</dbReference>
<dbReference type="GO" id="GO:0000287">
    <property type="term" value="F:magnesium ion binding"/>
    <property type="evidence" value="ECO:0007669"/>
    <property type="project" value="UniProtKB-UniRule"/>
</dbReference>
<dbReference type="Gene3D" id="3.40.50.920">
    <property type="match status" value="1"/>
</dbReference>
<feature type="binding site" evidence="10">
    <location>
        <begin position="147"/>
        <end position="148"/>
    </location>
    <ligand>
        <name>thiamine diphosphate</name>
        <dbReference type="ChEBI" id="CHEBI:58937"/>
    </ligand>
</feature>
<feature type="binding site" evidence="10">
    <location>
        <begin position="114"/>
        <end position="116"/>
    </location>
    <ligand>
        <name>thiamine diphosphate</name>
        <dbReference type="ChEBI" id="CHEBI:58937"/>
    </ligand>
</feature>
<dbReference type="CDD" id="cd07033">
    <property type="entry name" value="TPP_PYR_DXS_TK_like"/>
    <property type="match status" value="1"/>
</dbReference>
<comment type="similarity">
    <text evidence="2 10">Belongs to the transketolase family. DXPS subfamily.</text>
</comment>
<dbReference type="Pfam" id="PF02780">
    <property type="entry name" value="Transketolase_C"/>
    <property type="match status" value="1"/>
</dbReference>
<evidence type="ECO:0000256" key="1">
    <source>
        <dbReference type="ARBA" id="ARBA00004980"/>
    </source>
</evidence>
<name>A0A2N6T4F4_9CORY</name>
<keyword evidence="6 10" id="KW-0460">Magnesium</keyword>
<dbReference type="Gene3D" id="3.40.50.970">
    <property type="match status" value="2"/>
</dbReference>
<feature type="binding site" evidence="10">
    <location>
        <position position="146"/>
    </location>
    <ligand>
        <name>Mg(2+)</name>
        <dbReference type="ChEBI" id="CHEBI:18420"/>
    </ligand>
</feature>
<dbReference type="InterPro" id="IPR005477">
    <property type="entry name" value="Dxylulose-5-P_synthase"/>
</dbReference>
<dbReference type="EMBL" id="PNHG01000009">
    <property type="protein sequence ID" value="PMC64192.1"/>
    <property type="molecule type" value="Genomic_DNA"/>
</dbReference>
<dbReference type="InterPro" id="IPR049557">
    <property type="entry name" value="Transketolase_CS"/>
</dbReference>
<dbReference type="GO" id="GO:0005829">
    <property type="term" value="C:cytosol"/>
    <property type="evidence" value="ECO:0007669"/>
    <property type="project" value="TreeGrafter"/>
</dbReference>
<evidence type="ECO:0000256" key="6">
    <source>
        <dbReference type="ARBA" id="ARBA00022842"/>
    </source>
</evidence>
<dbReference type="GO" id="GO:0016114">
    <property type="term" value="P:terpenoid biosynthetic process"/>
    <property type="evidence" value="ECO:0007669"/>
    <property type="project" value="UniProtKB-UniRule"/>
</dbReference>
<keyword evidence="5 10" id="KW-0479">Metal-binding</keyword>
<feature type="binding site" evidence="10">
    <location>
        <position position="374"/>
    </location>
    <ligand>
        <name>thiamine diphosphate</name>
        <dbReference type="ChEBI" id="CHEBI:58937"/>
    </ligand>
</feature>
<feature type="binding site" evidence="10">
    <location>
        <position position="175"/>
    </location>
    <ligand>
        <name>thiamine diphosphate</name>
        <dbReference type="ChEBI" id="CHEBI:58937"/>
    </ligand>
</feature>
<dbReference type="GO" id="GO:0019288">
    <property type="term" value="P:isopentenyl diphosphate biosynthetic process, methylerythritol 4-phosphate pathway"/>
    <property type="evidence" value="ECO:0007669"/>
    <property type="project" value="TreeGrafter"/>
</dbReference>
<protein>
    <recommendedName>
        <fullName evidence="10">1-deoxy-D-xylulose-5-phosphate synthase</fullName>
        <ecNumber evidence="10">2.2.1.7</ecNumber>
    </recommendedName>
    <alternativeName>
        <fullName evidence="10">1-deoxyxylulose-5-phosphate synthase</fullName>
        <shortName evidence="10">DXP synthase</shortName>
        <shortName evidence="10">DXPS</shortName>
    </alternativeName>
</protein>
<comment type="caution">
    <text evidence="12">The sequence shown here is derived from an EMBL/GenBank/DDBJ whole genome shotgun (WGS) entry which is preliminary data.</text>
</comment>
<organism evidence="12 13">
    <name type="scientific">Corynebacterium tuscaniense</name>
    <dbReference type="NCBI Taxonomy" id="302449"/>
    <lineage>
        <taxon>Bacteria</taxon>
        <taxon>Bacillati</taxon>
        <taxon>Actinomycetota</taxon>
        <taxon>Actinomycetes</taxon>
        <taxon>Mycobacteriales</taxon>
        <taxon>Corynebacteriaceae</taxon>
        <taxon>Corynebacterium</taxon>
    </lineage>
</organism>
<keyword evidence="8 10" id="KW-0786">Thiamine pyrophosphate</keyword>
<dbReference type="SMART" id="SM00861">
    <property type="entry name" value="Transket_pyr"/>
    <property type="match status" value="1"/>
</dbReference>
<evidence type="ECO:0000313" key="12">
    <source>
        <dbReference type="EMBL" id="PMC64192.1"/>
    </source>
</evidence>
<comment type="cofactor">
    <cofactor evidence="10">
        <name>Mg(2+)</name>
        <dbReference type="ChEBI" id="CHEBI:18420"/>
    </cofactor>
    <text evidence="10">Binds 1 Mg(2+) ion per subunit.</text>
</comment>
<comment type="catalytic activity">
    <reaction evidence="10">
        <text>D-glyceraldehyde 3-phosphate + pyruvate + H(+) = 1-deoxy-D-xylulose 5-phosphate + CO2</text>
        <dbReference type="Rhea" id="RHEA:12605"/>
        <dbReference type="ChEBI" id="CHEBI:15361"/>
        <dbReference type="ChEBI" id="CHEBI:15378"/>
        <dbReference type="ChEBI" id="CHEBI:16526"/>
        <dbReference type="ChEBI" id="CHEBI:57792"/>
        <dbReference type="ChEBI" id="CHEBI:59776"/>
        <dbReference type="EC" id="2.2.1.7"/>
    </reaction>
</comment>
<dbReference type="FunFam" id="3.40.50.970:FF:000005">
    <property type="entry name" value="1-deoxy-D-xylulose-5-phosphate synthase"/>
    <property type="match status" value="1"/>
</dbReference>
<comment type="pathway">
    <text evidence="1 10">Metabolic intermediate biosynthesis; 1-deoxy-D-xylulose 5-phosphate biosynthesis; 1-deoxy-D-xylulose 5-phosphate from D-glyceraldehyde 3-phosphate and pyruvate: step 1/1.</text>
</comment>
<keyword evidence="7 10" id="KW-0784">Thiamine biosynthesis</keyword>
<evidence type="ECO:0000256" key="7">
    <source>
        <dbReference type="ARBA" id="ARBA00022977"/>
    </source>
</evidence>
<dbReference type="GO" id="GO:0030976">
    <property type="term" value="F:thiamine pyrophosphate binding"/>
    <property type="evidence" value="ECO:0007669"/>
    <property type="project" value="UniProtKB-UniRule"/>
</dbReference>
<dbReference type="HAMAP" id="MF_00315">
    <property type="entry name" value="DXP_synth"/>
    <property type="match status" value="1"/>
</dbReference>
<evidence type="ECO:0000256" key="4">
    <source>
        <dbReference type="ARBA" id="ARBA00022679"/>
    </source>
</evidence>
<gene>
    <name evidence="10 12" type="primary">dxs</name>
    <name evidence="12" type="ORF">CJ203_07275</name>
</gene>
<feature type="domain" description="Transketolase-like pyrimidine-binding" evidence="11">
    <location>
        <begin position="323"/>
        <end position="487"/>
    </location>
</feature>